<dbReference type="EMBL" id="KZ613524">
    <property type="protein sequence ID" value="PMD14136.1"/>
    <property type="molecule type" value="Genomic_DNA"/>
</dbReference>
<dbReference type="STRING" id="1745343.A0A2J6PJR9"/>
<keyword evidence="3" id="KW-1185">Reference proteome</keyword>
<evidence type="ECO:0000313" key="2">
    <source>
        <dbReference type="EMBL" id="PMD14136.1"/>
    </source>
</evidence>
<protein>
    <recommendedName>
        <fullName evidence="1">Heterokaryon incompatibility domain-containing protein</fullName>
    </recommendedName>
</protein>
<gene>
    <name evidence="2" type="ORF">NA56DRAFT_711206</name>
</gene>
<dbReference type="AlphaFoldDB" id="A0A2J6PJR9"/>
<sequence>MDYEAIAEVAAYVYTPLLQPRGIRVATLLPGAKTDPLRVSIYEHDLNDETLQYEAVSYCWGSVHRTCQIMCDDRAIMRLLWIDSICLDQNSIEERNHQVKLMGNVYQRASRVLIWLGEEDSTTKLAYSCMRAYGELSLSYNWKSFATSARHLLRSTSKDEKCQALQEFCENFEVPLLRSAEVAAFLALLDRPWFSRAWTFQECRLARKRIIVTGSHEIRGSFVASFQLDSLNLHGEAGLSDSAAIFIRCMNAMYHLYHLSDAQLRWNSG</sequence>
<organism evidence="2 3">
    <name type="scientific">Hyaloscypha hepaticicola</name>
    <dbReference type="NCBI Taxonomy" id="2082293"/>
    <lineage>
        <taxon>Eukaryota</taxon>
        <taxon>Fungi</taxon>
        <taxon>Dikarya</taxon>
        <taxon>Ascomycota</taxon>
        <taxon>Pezizomycotina</taxon>
        <taxon>Leotiomycetes</taxon>
        <taxon>Helotiales</taxon>
        <taxon>Hyaloscyphaceae</taxon>
        <taxon>Hyaloscypha</taxon>
    </lineage>
</organism>
<dbReference type="Pfam" id="PF06985">
    <property type="entry name" value="HET"/>
    <property type="match status" value="1"/>
</dbReference>
<dbReference type="PANTHER" id="PTHR24148">
    <property type="entry name" value="ANKYRIN REPEAT DOMAIN-CONTAINING PROTEIN 39 HOMOLOG-RELATED"/>
    <property type="match status" value="1"/>
</dbReference>
<dbReference type="OrthoDB" id="2157530at2759"/>
<dbReference type="InterPro" id="IPR010730">
    <property type="entry name" value="HET"/>
</dbReference>
<accession>A0A2J6PJR9</accession>
<name>A0A2J6PJR9_9HELO</name>
<evidence type="ECO:0000313" key="3">
    <source>
        <dbReference type="Proteomes" id="UP000235672"/>
    </source>
</evidence>
<reference evidence="2 3" key="1">
    <citation type="submission" date="2016-05" db="EMBL/GenBank/DDBJ databases">
        <title>A degradative enzymes factory behind the ericoid mycorrhizal symbiosis.</title>
        <authorList>
            <consortium name="DOE Joint Genome Institute"/>
            <person name="Martino E."/>
            <person name="Morin E."/>
            <person name="Grelet G."/>
            <person name="Kuo A."/>
            <person name="Kohler A."/>
            <person name="Daghino S."/>
            <person name="Barry K."/>
            <person name="Choi C."/>
            <person name="Cichocki N."/>
            <person name="Clum A."/>
            <person name="Copeland A."/>
            <person name="Hainaut M."/>
            <person name="Haridas S."/>
            <person name="Labutti K."/>
            <person name="Lindquist E."/>
            <person name="Lipzen A."/>
            <person name="Khouja H.-R."/>
            <person name="Murat C."/>
            <person name="Ohm R."/>
            <person name="Olson A."/>
            <person name="Spatafora J."/>
            <person name="Veneault-Fourrey C."/>
            <person name="Henrissat B."/>
            <person name="Grigoriev I."/>
            <person name="Martin F."/>
            <person name="Perotto S."/>
        </authorList>
    </citation>
    <scope>NUCLEOTIDE SEQUENCE [LARGE SCALE GENOMIC DNA]</scope>
    <source>
        <strain evidence="2 3">UAMH 7357</strain>
    </source>
</reference>
<proteinExistence type="predicted"/>
<dbReference type="Proteomes" id="UP000235672">
    <property type="component" value="Unassembled WGS sequence"/>
</dbReference>
<feature type="domain" description="Heterokaryon incompatibility" evidence="1">
    <location>
        <begin position="53"/>
        <end position="202"/>
    </location>
</feature>
<dbReference type="PANTHER" id="PTHR24148:SF73">
    <property type="entry name" value="HET DOMAIN PROTEIN (AFU_ORTHOLOGUE AFUA_8G01020)"/>
    <property type="match status" value="1"/>
</dbReference>
<dbReference type="InterPro" id="IPR052895">
    <property type="entry name" value="HetReg/Transcr_Mod"/>
</dbReference>
<evidence type="ECO:0000259" key="1">
    <source>
        <dbReference type="Pfam" id="PF06985"/>
    </source>
</evidence>